<dbReference type="AlphaFoldDB" id="A0A6I4MCQ8"/>
<reference evidence="3" key="1">
    <citation type="submission" date="2019-12" db="EMBL/GenBank/DDBJ databases">
        <title>Actinomadura physcomitrii sp. nov., a novel actinomycete isolated from moss [Physcomitrium sphaericum (Ludw) Fuernr].</title>
        <authorList>
            <person name="Zhuang X."/>
        </authorList>
    </citation>
    <scope>NUCLEOTIDE SEQUENCE [LARGE SCALE GENOMIC DNA]</scope>
    <source>
        <strain evidence="3">LD22</strain>
    </source>
</reference>
<dbReference type="Pfam" id="PF14246">
    <property type="entry name" value="TetR_C_7"/>
    <property type="match status" value="1"/>
</dbReference>
<keyword evidence="4" id="KW-1185">Reference proteome</keyword>
<evidence type="ECO:0000313" key="3">
    <source>
        <dbReference type="EMBL" id="MWA03483.1"/>
    </source>
</evidence>
<evidence type="ECO:0000256" key="1">
    <source>
        <dbReference type="SAM" id="MobiDB-lite"/>
    </source>
</evidence>
<feature type="domain" description="Transcriptional regulator TetR C-terminal Proteobacteria type" evidence="2">
    <location>
        <begin position="37"/>
        <end position="83"/>
    </location>
</feature>
<gene>
    <name evidence="3" type="ORF">F8568_024500</name>
</gene>
<feature type="region of interest" description="Disordered" evidence="1">
    <location>
        <begin position="1"/>
        <end position="35"/>
    </location>
</feature>
<sequence>MSSATFALSDHARTSSGRPPAGRRHQEAGDRGRRARVAAAEQFSALLGAPLDERTRLGTRDVPEDEVRAVVTAAVATFLAAFAP</sequence>
<dbReference type="EMBL" id="WBMS02000019">
    <property type="protein sequence ID" value="MWA03483.1"/>
    <property type="molecule type" value="Genomic_DNA"/>
</dbReference>
<name>A0A6I4MCQ8_9ACTN</name>
<protein>
    <recommendedName>
        <fullName evidence="2">Transcriptional regulator TetR C-terminal Proteobacteria type domain-containing protein</fullName>
    </recommendedName>
</protein>
<dbReference type="InterPro" id="IPR039536">
    <property type="entry name" value="TetR_C_Proteobacteria"/>
</dbReference>
<accession>A0A6I4MCQ8</accession>
<evidence type="ECO:0000313" key="4">
    <source>
        <dbReference type="Proteomes" id="UP000462055"/>
    </source>
</evidence>
<proteinExistence type="predicted"/>
<organism evidence="3 4">
    <name type="scientific">Actinomadura physcomitrii</name>
    <dbReference type="NCBI Taxonomy" id="2650748"/>
    <lineage>
        <taxon>Bacteria</taxon>
        <taxon>Bacillati</taxon>
        <taxon>Actinomycetota</taxon>
        <taxon>Actinomycetes</taxon>
        <taxon>Streptosporangiales</taxon>
        <taxon>Thermomonosporaceae</taxon>
        <taxon>Actinomadura</taxon>
    </lineage>
</organism>
<dbReference type="Proteomes" id="UP000462055">
    <property type="component" value="Unassembled WGS sequence"/>
</dbReference>
<dbReference type="Gene3D" id="1.10.357.10">
    <property type="entry name" value="Tetracycline Repressor, domain 2"/>
    <property type="match status" value="1"/>
</dbReference>
<evidence type="ECO:0000259" key="2">
    <source>
        <dbReference type="Pfam" id="PF14246"/>
    </source>
</evidence>
<comment type="caution">
    <text evidence="3">The sequence shown here is derived from an EMBL/GenBank/DDBJ whole genome shotgun (WGS) entry which is preliminary data.</text>
</comment>